<keyword evidence="2" id="KW-1185">Reference proteome</keyword>
<reference evidence="1 2" key="1">
    <citation type="submission" date="2020-04" db="EMBL/GenBank/DDBJ databases">
        <authorList>
            <person name="Zhang R."/>
            <person name="Schippers A."/>
        </authorList>
    </citation>
    <scope>NUCLEOTIDE SEQUENCE [LARGE SCALE GENOMIC DNA]</scope>
    <source>
        <strain evidence="1 2">DSM 109850</strain>
    </source>
</reference>
<dbReference type="GO" id="GO:1990281">
    <property type="term" value="C:efflux pump complex"/>
    <property type="evidence" value="ECO:0007669"/>
    <property type="project" value="TreeGrafter"/>
</dbReference>
<dbReference type="RefSeq" id="WP_169102980.1">
    <property type="nucleotide sequence ID" value="NZ_JABBVZ010000148.1"/>
</dbReference>
<dbReference type="GO" id="GO:0015562">
    <property type="term" value="F:efflux transmembrane transporter activity"/>
    <property type="evidence" value="ECO:0007669"/>
    <property type="project" value="TreeGrafter"/>
</dbReference>
<comment type="caution">
    <text evidence="1">The sequence shown here is derived from an EMBL/GenBank/DDBJ whole genome shotgun (WGS) entry which is preliminary data.</text>
</comment>
<dbReference type="Gene3D" id="2.40.420.20">
    <property type="match status" value="1"/>
</dbReference>
<accession>A0A7Y0LAB9</accession>
<evidence type="ECO:0000313" key="2">
    <source>
        <dbReference type="Proteomes" id="UP000533476"/>
    </source>
</evidence>
<dbReference type="Gene3D" id="2.40.50.100">
    <property type="match status" value="1"/>
</dbReference>
<organism evidence="1 2">
    <name type="scientific">Sulfobacillus harzensis</name>
    <dbReference type="NCBI Taxonomy" id="2729629"/>
    <lineage>
        <taxon>Bacteria</taxon>
        <taxon>Bacillati</taxon>
        <taxon>Bacillota</taxon>
        <taxon>Clostridia</taxon>
        <taxon>Eubacteriales</taxon>
        <taxon>Clostridiales Family XVII. Incertae Sedis</taxon>
        <taxon>Sulfobacillus</taxon>
    </lineage>
</organism>
<dbReference type="PANTHER" id="PTHR30469:SF15">
    <property type="entry name" value="HLYD FAMILY OF SECRETION PROTEINS"/>
    <property type="match status" value="1"/>
</dbReference>
<dbReference type="Proteomes" id="UP000533476">
    <property type="component" value="Unassembled WGS sequence"/>
</dbReference>
<evidence type="ECO:0000313" key="1">
    <source>
        <dbReference type="EMBL" id="NMP24774.1"/>
    </source>
</evidence>
<dbReference type="AlphaFoldDB" id="A0A7Y0LAB9"/>
<gene>
    <name evidence="1" type="ORF">HIJ39_20915</name>
</gene>
<sequence>MDGKVVIALGALTLFTAAWVTRPAHPVEASTTAHVTVGTETVIKDVSLAGTVQSSNQVSVSYTGTPTSVSGIPVKVGTAVASGSVLAKLANGQSLTSPLQGTVVAVNLAPGDLVPGSSSAAPASGSSSSGFSGHGFAGRSASVQSVSVGGTSETPLSITVAQVNHVSVTASVSELVVGELHPGQSVRIGVPGEPGIQYRGTIAAVSMVSSAQSGTASYPVTITFTNLSGKPIPKLGMSADLSVQVKSQTGVAVPIAAVHQQGQRDSVTLANGQQVPVQLGLIGLNHVIVTHGLSAGETILVPKKSISGQAGHTVTVEVLPSFPRGFSGRFGGGNPGGGL</sequence>
<protein>
    <submittedName>
        <fullName evidence="1">RND transporter</fullName>
    </submittedName>
</protein>
<name>A0A7Y0LAB9_9FIRM</name>
<dbReference type="EMBL" id="JABBVZ010000148">
    <property type="protein sequence ID" value="NMP24774.1"/>
    <property type="molecule type" value="Genomic_DNA"/>
</dbReference>
<dbReference type="Gene3D" id="2.40.30.170">
    <property type="match status" value="1"/>
</dbReference>
<dbReference type="PANTHER" id="PTHR30469">
    <property type="entry name" value="MULTIDRUG RESISTANCE PROTEIN MDTA"/>
    <property type="match status" value="1"/>
</dbReference>
<proteinExistence type="predicted"/>